<dbReference type="OrthoDB" id="7861047at2"/>
<accession>A0A117USG6</accession>
<evidence type="ECO:0000313" key="3">
    <source>
        <dbReference type="Proteomes" id="UP000058012"/>
    </source>
</evidence>
<dbReference type="STRING" id="1117702.AQZ52_14205"/>
<proteinExistence type="predicted"/>
<protein>
    <recommendedName>
        <fullName evidence="1">HTH cro/C1-type domain-containing protein</fullName>
    </recommendedName>
</protein>
<reference evidence="2 3" key="1">
    <citation type="submission" date="2015-10" db="EMBL/GenBank/DDBJ databases">
        <title>Draft genome sequence of Novosphingobium fuchskuhlense DSM 25065 isolated from a surface water sample of the southwest basin of Lake Grosse Fuchskuhle.</title>
        <authorList>
            <person name="Ruckert C."/>
            <person name="Winkler A."/>
            <person name="Glaeser J."/>
            <person name="Grossart H.-P."/>
            <person name="Kalinowski J."/>
            <person name="Glaeser S."/>
        </authorList>
    </citation>
    <scope>NUCLEOTIDE SEQUENCE [LARGE SCALE GENOMIC DNA]</scope>
    <source>
        <strain evidence="2 3">FNE08-7</strain>
    </source>
</reference>
<organism evidence="2 3">
    <name type="scientific">Novosphingobium fuchskuhlense</name>
    <dbReference type="NCBI Taxonomy" id="1117702"/>
    <lineage>
        <taxon>Bacteria</taxon>
        <taxon>Pseudomonadati</taxon>
        <taxon>Pseudomonadota</taxon>
        <taxon>Alphaproteobacteria</taxon>
        <taxon>Sphingomonadales</taxon>
        <taxon>Sphingomonadaceae</taxon>
        <taxon>Novosphingobium</taxon>
    </lineage>
</organism>
<sequence length="129" mass="13974">MSIGGRFLEVRKARGIKQTDVAEAIGISHGAVVNYEKGRDPPANVIIAFSKAFNVNPMWLLMGIGRADQSSTDDLYGRSIEIAWTYLARGGDEVAKADLVKLGSALFQYLMEHGDISEAMAEKLLSLSA</sequence>
<dbReference type="InterPro" id="IPR001387">
    <property type="entry name" value="Cro/C1-type_HTH"/>
</dbReference>
<feature type="domain" description="HTH cro/C1-type" evidence="1">
    <location>
        <begin position="9"/>
        <end position="60"/>
    </location>
</feature>
<dbReference type="EMBL" id="LLZS01000009">
    <property type="protein sequence ID" value="KUR70031.1"/>
    <property type="molecule type" value="Genomic_DNA"/>
</dbReference>
<dbReference type="Proteomes" id="UP000058012">
    <property type="component" value="Unassembled WGS sequence"/>
</dbReference>
<evidence type="ECO:0000259" key="1">
    <source>
        <dbReference type="PROSITE" id="PS50943"/>
    </source>
</evidence>
<dbReference type="PROSITE" id="PS50943">
    <property type="entry name" value="HTH_CROC1"/>
    <property type="match status" value="1"/>
</dbReference>
<comment type="caution">
    <text evidence="2">The sequence shown here is derived from an EMBL/GenBank/DDBJ whole genome shotgun (WGS) entry which is preliminary data.</text>
</comment>
<evidence type="ECO:0000313" key="2">
    <source>
        <dbReference type="EMBL" id="KUR70031.1"/>
    </source>
</evidence>
<dbReference type="SUPFAM" id="SSF47413">
    <property type="entry name" value="lambda repressor-like DNA-binding domains"/>
    <property type="match status" value="1"/>
</dbReference>
<dbReference type="RefSeq" id="WP_067912341.1">
    <property type="nucleotide sequence ID" value="NZ_KQ954246.1"/>
</dbReference>
<dbReference type="Pfam" id="PF01381">
    <property type="entry name" value="HTH_3"/>
    <property type="match status" value="1"/>
</dbReference>
<dbReference type="AlphaFoldDB" id="A0A117USG6"/>
<keyword evidence="3" id="KW-1185">Reference proteome</keyword>
<dbReference type="CDD" id="cd00093">
    <property type="entry name" value="HTH_XRE"/>
    <property type="match status" value="1"/>
</dbReference>
<dbReference type="InterPro" id="IPR010982">
    <property type="entry name" value="Lambda_DNA-bd_dom_sf"/>
</dbReference>
<name>A0A117USG6_9SPHN</name>
<gene>
    <name evidence="2" type="ORF">AQZ52_14205</name>
</gene>
<dbReference type="Gene3D" id="1.10.260.40">
    <property type="entry name" value="lambda repressor-like DNA-binding domains"/>
    <property type="match status" value="1"/>
</dbReference>
<dbReference type="SMART" id="SM00530">
    <property type="entry name" value="HTH_XRE"/>
    <property type="match status" value="1"/>
</dbReference>
<dbReference type="GO" id="GO:0003677">
    <property type="term" value="F:DNA binding"/>
    <property type="evidence" value="ECO:0007669"/>
    <property type="project" value="InterPro"/>
</dbReference>